<organism evidence="3 4">
    <name type="scientific">Pseudaminobacter soli</name>
    <name type="common">ex Zhang et al. 2022</name>
    <dbReference type="NCBI Taxonomy" id="2831468"/>
    <lineage>
        <taxon>Bacteria</taxon>
        <taxon>Pseudomonadati</taxon>
        <taxon>Pseudomonadota</taxon>
        <taxon>Alphaproteobacteria</taxon>
        <taxon>Hyphomicrobiales</taxon>
        <taxon>Phyllobacteriaceae</taxon>
        <taxon>Pseudaminobacter</taxon>
    </lineage>
</organism>
<accession>A0A942I2C0</accession>
<evidence type="ECO:0000259" key="2">
    <source>
        <dbReference type="SMART" id="SM01126"/>
    </source>
</evidence>
<dbReference type="Pfam" id="PF12760">
    <property type="entry name" value="Zn_ribbon_IS1595"/>
    <property type="match status" value="1"/>
</dbReference>
<dbReference type="EMBL" id="JAGWCR010000003">
    <property type="protein sequence ID" value="MBS3648154.1"/>
    <property type="molecule type" value="Genomic_DNA"/>
</dbReference>
<evidence type="ECO:0000313" key="4">
    <source>
        <dbReference type="Proteomes" id="UP000680348"/>
    </source>
</evidence>
<dbReference type="PANTHER" id="PTHR47163">
    <property type="entry name" value="DDE_TNP_IS1595 DOMAIN-CONTAINING PROTEIN"/>
    <property type="match status" value="1"/>
</dbReference>
<feature type="domain" description="ISXO2-like transposase" evidence="2">
    <location>
        <begin position="130"/>
        <end position="293"/>
    </location>
</feature>
<dbReference type="InterPro" id="IPR024442">
    <property type="entry name" value="Transposase_Zn_ribbon"/>
</dbReference>
<sequence length="329" mass="37507">MKLDHPIFTDADEARKHLEAQRWPHGPNCPHCGNAQADRITAMKGKAHRPGLYNCMECREQFTVTVGTVFERSKIPLNKWLLATFLLASSKKGLSSHQLHRMLGVTYKTAWFMTHRIREAMKEDVKSSGPIGGEGKTVEADETYIGKRETPREYARPRARKNWKPTKSGKAGGAEKRIVVGLVERGGKARMFHLQNATASTVREVLVRNVTRDTTLYTDESRLYVETGKEYAKHDTVKHSAKEYARRDGEIVVHTNTIENVFSVFKRGMVGVYQHCGEAHLHRYLAEFDFRYNRRMALGVNDAERHDQLLAMIEGKRLTYRRTGEAGHA</sequence>
<dbReference type="RefSeq" id="WP_188253729.1">
    <property type="nucleotide sequence ID" value="NZ_JABVCF010000003.1"/>
</dbReference>
<dbReference type="AlphaFoldDB" id="A0A942I2C0"/>
<proteinExistence type="predicted"/>
<dbReference type="SMART" id="SM01126">
    <property type="entry name" value="DDE_Tnp_IS1595"/>
    <property type="match status" value="1"/>
</dbReference>
<dbReference type="InterPro" id="IPR024445">
    <property type="entry name" value="Tnp_ISXO2-like"/>
</dbReference>
<keyword evidence="4" id="KW-1185">Reference proteome</keyword>
<dbReference type="InterPro" id="IPR053164">
    <property type="entry name" value="IS1016-like_transposase"/>
</dbReference>
<dbReference type="NCBIfam" id="NF033547">
    <property type="entry name" value="transpos_IS1595"/>
    <property type="match status" value="1"/>
</dbReference>
<feature type="region of interest" description="Disordered" evidence="1">
    <location>
        <begin position="148"/>
        <end position="171"/>
    </location>
</feature>
<protein>
    <submittedName>
        <fullName evidence="3">IS1595 family transposase</fullName>
    </submittedName>
</protein>
<reference evidence="3" key="1">
    <citation type="submission" date="2021-04" db="EMBL/GenBank/DDBJ databases">
        <title>Pseudaminobacter soli sp. nov., isolated from paddy soil contaminated by heavy metals.</title>
        <authorList>
            <person name="Zhang K."/>
        </authorList>
    </citation>
    <scope>NUCLEOTIDE SEQUENCE</scope>
    <source>
        <strain evidence="3">19-2017</strain>
    </source>
</reference>
<dbReference type="Proteomes" id="UP000680348">
    <property type="component" value="Unassembled WGS sequence"/>
</dbReference>
<evidence type="ECO:0000313" key="3">
    <source>
        <dbReference type="EMBL" id="MBS3648154.1"/>
    </source>
</evidence>
<name>A0A942I2C0_9HYPH</name>
<gene>
    <name evidence="3" type="ORF">KEU06_05875</name>
</gene>
<comment type="caution">
    <text evidence="3">The sequence shown here is derived from an EMBL/GenBank/DDBJ whole genome shotgun (WGS) entry which is preliminary data.</text>
</comment>
<evidence type="ECO:0000256" key="1">
    <source>
        <dbReference type="SAM" id="MobiDB-lite"/>
    </source>
</evidence>
<dbReference type="Pfam" id="PF12762">
    <property type="entry name" value="DDE_Tnp_IS1595"/>
    <property type="match status" value="1"/>
</dbReference>
<dbReference type="PANTHER" id="PTHR47163:SF2">
    <property type="entry name" value="SI:DKEY-17M8.2"/>
    <property type="match status" value="1"/>
</dbReference>